<dbReference type="EMBL" id="LNYZ01000044">
    <property type="protein sequence ID" value="KTD69811.1"/>
    <property type="molecule type" value="Genomic_DNA"/>
</dbReference>
<evidence type="ECO:0000256" key="1">
    <source>
        <dbReference type="SAM" id="MobiDB-lite"/>
    </source>
</evidence>
<reference evidence="3 5" key="1">
    <citation type="submission" date="2015-11" db="EMBL/GenBank/DDBJ databases">
        <title>Genomic analysis of 38 Legionella species identifies large and diverse effector repertoires.</title>
        <authorList>
            <person name="Burstein D."/>
            <person name="Amaro F."/>
            <person name="Zusman T."/>
            <person name="Lifshitz Z."/>
            <person name="Cohen O."/>
            <person name="Gilbert J.A."/>
            <person name="Pupko T."/>
            <person name="Shuman H.A."/>
            <person name="Segal G."/>
        </authorList>
    </citation>
    <scope>NUCLEOTIDE SEQUENCE [LARGE SCALE GENOMIC DNA]</scope>
    <source>
        <strain evidence="3 5">SC-18-C9</strain>
    </source>
</reference>
<accession>A0A378LBM2</accession>
<dbReference type="RefSeq" id="WP_058478860.1">
    <property type="nucleotide sequence ID" value="NZ_CAAAIO010000028.1"/>
</dbReference>
<name>A0A378LBM2_9GAMM</name>
<gene>
    <name evidence="3" type="ORF">Lstg_3430</name>
    <name evidence="4" type="ORF">NCTC11991_00039</name>
</gene>
<evidence type="ECO:0000256" key="2">
    <source>
        <dbReference type="SAM" id="Phobius"/>
    </source>
</evidence>
<keyword evidence="2" id="KW-0472">Membrane</keyword>
<keyword evidence="2" id="KW-1133">Transmembrane helix</keyword>
<protein>
    <submittedName>
        <fullName evidence="4">Uncharacterized protein</fullName>
    </submittedName>
</protein>
<organism evidence="4 6">
    <name type="scientific">Legionella steigerwaltii</name>
    <dbReference type="NCBI Taxonomy" id="460"/>
    <lineage>
        <taxon>Bacteria</taxon>
        <taxon>Pseudomonadati</taxon>
        <taxon>Pseudomonadota</taxon>
        <taxon>Gammaproteobacteria</taxon>
        <taxon>Legionellales</taxon>
        <taxon>Legionellaceae</taxon>
        <taxon>Legionella</taxon>
    </lineage>
</organism>
<reference evidence="4 6" key="2">
    <citation type="submission" date="2018-06" db="EMBL/GenBank/DDBJ databases">
        <authorList>
            <consortium name="Pathogen Informatics"/>
            <person name="Doyle S."/>
        </authorList>
    </citation>
    <scope>NUCLEOTIDE SEQUENCE [LARGE SCALE GENOMIC DNA]</scope>
    <source>
        <strain evidence="4 6">NCTC11991</strain>
    </source>
</reference>
<sequence>MSGYSPIHDLVFPSLFERNKPIETISDIEGLHYSFEKQDQVVIVRTPVHVESLRGFFDALKKRVDLAQTHVLLGVVGQGATEKHIVTMHLPPNKQPIVYDSKDSNPERFFSLPKSKNSIGGIMSAIWHTLNPFASPDQTVNLSHLGIEQIQSATYHALGTQSFFDGITCGYHTANLIKTLADYLSTGDNPPPEDLADLSKNPVTNSAQILRKGSPTLVDVSFFSFLKKAWQDTFLPLVNEDERDDYHFGHYFMGWPSQAKGSKIAYVITLKFITSPLTNLLSLVIEFPLNVLSETFSFLKNGLLSWAPTNGITQGMRSVLLLAAMGLQGLFKGANYLVRTITSPMTSFKAAHKIHPALGYLSALASVCFIGAIITTLAIFAPPIVAALIPHMGPGAISMLNLLAYPFVQLFSLLSVSISAATGTALTFAIGALSLGVLHMLGRKTIYPENNEPVEQSKSSLIPPSNVAVHFERTESSNEVGDDFTMLDEPNISGPGRTSTSGPGLKLFLKTEEISGSNSGPQYTIDKDLRFQ</sequence>
<feature type="transmembrane region" description="Helical" evidence="2">
    <location>
        <begin position="319"/>
        <end position="338"/>
    </location>
</feature>
<proteinExistence type="predicted"/>
<dbReference type="OrthoDB" id="5653329at2"/>
<dbReference type="STRING" id="460.Lstg_3430"/>
<evidence type="ECO:0000313" key="4">
    <source>
        <dbReference type="EMBL" id="STY21471.1"/>
    </source>
</evidence>
<evidence type="ECO:0000313" key="5">
    <source>
        <dbReference type="Proteomes" id="UP000054820"/>
    </source>
</evidence>
<dbReference type="EMBL" id="UGOY01000001">
    <property type="protein sequence ID" value="STY21471.1"/>
    <property type="molecule type" value="Genomic_DNA"/>
</dbReference>
<evidence type="ECO:0000313" key="6">
    <source>
        <dbReference type="Proteomes" id="UP000255110"/>
    </source>
</evidence>
<dbReference type="Proteomes" id="UP000054820">
    <property type="component" value="Unassembled WGS sequence"/>
</dbReference>
<dbReference type="AlphaFoldDB" id="A0A378LBM2"/>
<feature type="transmembrane region" description="Helical" evidence="2">
    <location>
        <begin position="358"/>
        <end position="389"/>
    </location>
</feature>
<keyword evidence="2" id="KW-0812">Transmembrane</keyword>
<feature type="region of interest" description="Disordered" evidence="1">
    <location>
        <begin position="474"/>
        <end position="532"/>
    </location>
</feature>
<dbReference type="Proteomes" id="UP000255110">
    <property type="component" value="Unassembled WGS sequence"/>
</dbReference>
<feature type="compositionally biased region" description="Low complexity" evidence="1">
    <location>
        <begin position="493"/>
        <end position="504"/>
    </location>
</feature>
<keyword evidence="5" id="KW-1185">Reference proteome</keyword>
<evidence type="ECO:0000313" key="3">
    <source>
        <dbReference type="EMBL" id="KTD69811.1"/>
    </source>
</evidence>
<feature type="transmembrane region" description="Helical" evidence="2">
    <location>
        <begin position="409"/>
        <end position="438"/>
    </location>
</feature>